<dbReference type="InterPro" id="IPR009057">
    <property type="entry name" value="Homeodomain-like_sf"/>
</dbReference>
<feature type="region of interest" description="Disordered" evidence="2">
    <location>
        <begin position="82"/>
        <end position="110"/>
    </location>
</feature>
<reference evidence="4" key="1">
    <citation type="journal article" date="2014" name="Nat. Genet.">
        <title>Genome and transcriptome of the porcine whipworm Trichuris suis.</title>
        <authorList>
            <person name="Jex A.R."/>
            <person name="Nejsum P."/>
            <person name="Schwarz E.M."/>
            <person name="Hu L."/>
            <person name="Young N.D."/>
            <person name="Hall R.S."/>
            <person name="Korhonen P.K."/>
            <person name="Liao S."/>
            <person name="Thamsborg S."/>
            <person name="Xia J."/>
            <person name="Xu P."/>
            <person name="Wang S."/>
            <person name="Scheerlinck J.P."/>
            <person name="Hofmann A."/>
            <person name="Sternberg P.W."/>
            <person name="Wang J."/>
            <person name="Gasser R.B."/>
        </authorList>
    </citation>
    <scope>NUCLEOTIDE SEQUENCE [LARGE SCALE GENOMIC DNA]</scope>
    <source>
        <strain evidence="4">DCEP-RM93F</strain>
    </source>
</reference>
<dbReference type="Gene3D" id="1.10.10.60">
    <property type="entry name" value="Homeodomain-like"/>
    <property type="match status" value="1"/>
</dbReference>
<dbReference type="GO" id="GO:0003677">
    <property type="term" value="F:DNA binding"/>
    <property type="evidence" value="ECO:0007669"/>
    <property type="project" value="InterPro"/>
</dbReference>
<comment type="subcellular location">
    <subcellularLocation>
        <location evidence="1">Nucleus</location>
    </subcellularLocation>
</comment>
<protein>
    <recommendedName>
        <fullName evidence="3">HTH psq-type domain-containing protein</fullName>
    </recommendedName>
</protein>
<dbReference type="EMBL" id="KL367567">
    <property type="protein sequence ID" value="KFD63725.1"/>
    <property type="molecule type" value="Genomic_DNA"/>
</dbReference>
<dbReference type="Proteomes" id="UP000030758">
    <property type="component" value="Unassembled WGS sequence"/>
</dbReference>
<dbReference type="Pfam" id="PF04218">
    <property type="entry name" value="CENP-B_N"/>
    <property type="match status" value="1"/>
</dbReference>
<sequence>MSTSSKRKRVVLSLEEKKEILQALERGVSGRSISEKYRIGTATVSDIKRKGRTILDYSEKWAQEGGCSNRKMMRTPKLEAVEEALAPRRRKKSTRPATDPGDWNADSDVNREVEEIMDTLRSTSICEKCERVDVER</sequence>
<dbReference type="InterPro" id="IPR007889">
    <property type="entry name" value="HTH_Psq"/>
</dbReference>
<evidence type="ECO:0000256" key="2">
    <source>
        <dbReference type="SAM" id="MobiDB-lite"/>
    </source>
</evidence>
<feature type="domain" description="HTH psq-type" evidence="3">
    <location>
        <begin position="6"/>
        <end position="55"/>
    </location>
</feature>
<dbReference type="GO" id="GO:0005634">
    <property type="term" value="C:nucleus"/>
    <property type="evidence" value="ECO:0007669"/>
    <property type="project" value="UniProtKB-SubCell"/>
</dbReference>
<accession>A0A085N2M9</accession>
<evidence type="ECO:0000256" key="1">
    <source>
        <dbReference type="ARBA" id="ARBA00004123"/>
    </source>
</evidence>
<dbReference type="SUPFAM" id="SSF46689">
    <property type="entry name" value="Homeodomain-like"/>
    <property type="match status" value="1"/>
</dbReference>
<name>A0A085N2M9_9BILA</name>
<proteinExistence type="predicted"/>
<organism evidence="4">
    <name type="scientific">Trichuris suis</name>
    <name type="common">pig whipworm</name>
    <dbReference type="NCBI Taxonomy" id="68888"/>
    <lineage>
        <taxon>Eukaryota</taxon>
        <taxon>Metazoa</taxon>
        <taxon>Ecdysozoa</taxon>
        <taxon>Nematoda</taxon>
        <taxon>Enoplea</taxon>
        <taxon>Dorylaimia</taxon>
        <taxon>Trichinellida</taxon>
        <taxon>Trichuridae</taxon>
        <taxon>Trichuris</taxon>
    </lineage>
</organism>
<evidence type="ECO:0000313" key="4">
    <source>
        <dbReference type="EMBL" id="KFD63725.1"/>
    </source>
</evidence>
<evidence type="ECO:0000259" key="3">
    <source>
        <dbReference type="Pfam" id="PF04218"/>
    </source>
</evidence>
<dbReference type="AlphaFoldDB" id="A0A085N2M9"/>
<gene>
    <name evidence="4" type="ORF">M514_24078</name>
</gene>